<comment type="similarity">
    <text evidence="3 16">Belongs to the CDP-alcohol phosphatidyltransferase class-I family.</text>
</comment>
<comment type="catalytic activity">
    <reaction evidence="14">
        <text>a CDP-1,2-diacyl-sn-glycerol + sn-glycerol 3-phosphate = a 1,2-diacyl-sn-glycero-3-phospho-(1'-sn-glycero-3'-phosphate) + CMP + H(+)</text>
        <dbReference type="Rhea" id="RHEA:12593"/>
        <dbReference type="ChEBI" id="CHEBI:15378"/>
        <dbReference type="ChEBI" id="CHEBI:57597"/>
        <dbReference type="ChEBI" id="CHEBI:58332"/>
        <dbReference type="ChEBI" id="CHEBI:60110"/>
        <dbReference type="ChEBI" id="CHEBI:60377"/>
        <dbReference type="EC" id="2.7.8.5"/>
    </reaction>
</comment>
<evidence type="ECO:0000256" key="6">
    <source>
        <dbReference type="ARBA" id="ARBA00022516"/>
    </source>
</evidence>
<dbReference type="GO" id="GO:0005886">
    <property type="term" value="C:plasma membrane"/>
    <property type="evidence" value="ECO:0007669"/>
    <property type="project" value="TreeGrafter"/>
</dbReference>
<evidence type="ECO:0000256" key="10">
    <source>
        <dbReference type="ARBA" id="ARBA00023098"/>
    </source>
</evidence>
<keyword evidence="7 16" id="KW-0808">Transferase</keyword>
<evidence type="ECO:0000256" key="2">
    <source>
        <dbReference type="ARBA" id="ARBA00005042"/>
    </source>
</evidence>
<sequence length="204" mass="22373">MQPVRLPTTIPNILTSLRILLIPVMVVVAYLPIDSRYLMAAAVFTVASITDWLDGYLARRWGEATPFGAFLDPVADKLIVAVALVLLVEVHASAILVIPALVIVAREIAVSALREWMSIYSDRRSVAVNMLGKLKTSLQMVAIIVLLANGPDLDNLFVKLGYVLLYIAAGLTLWSMYVYLRVAWPDLSRGMNVNPSDRGPDQGP</sequence>
<feature type="transmembrane region" description="Helical" evidence="17">
    <location>
        <begin position="160"/>
        <end position="180"/>
    </location>
</feature>
<feature type="transmembrane region" description="Helical" evidence="17">
    <location>
        <begin position="12"/>
        <end position="31"/>
    </location>
</feature>
<feature type="transmembrane region" description="Helical" evidence="17">
    <location>
        <begin position="126"/>
        <end position="148"/>
    </location>
</feature>
<dbReference type="EC" id="2.7.8.5" evidence="4 15"/>
<evidence type="ECO:0000256" key="9">
    <source>
        <dbReference type="ARBA" id="ARBA00022989"/>
    </source>
</evidence>
<dbReference type="PANTHER" id="PTHR14269:SF62">
    <property type="entry name" value="CDP-DIACYLGLYCEROL--GLYCEROL-3-PHOSPHATE 3-PHOSPHATIDYLTRANSFERASE 1, CHLOROPLASTIC"/>
    <property type="match status" value="1"/>
</dbReference>
<evidence type="ECO:0000256" key="12">
    <source>
        <dbReference type="ARBA" id="ARBA00023209"/>
    </source>
</evidence>
<organism evidence="18 19">
    <name type="scientific">OM182 bacterium MED-G24</name>
    <dbReference type="NCBI Taxonomy" id="1986255"/>
    <lineage>
        <taxon>Bacteria</taxon>
        <taxon>Pseudomonadati</taxon>
        <taxon>Pseudomonadota</taxon>
        <taxon>Gammaproteobacteria</taxon>
        <taxon>OMG group</taxon>
        <taxon>OM182 clade</taxon>
    </lineage>
</organism>
<dbReference type="Proteomes" id="UP000219327">
    <property type="component" value="Unassembled WGS sequence"/>
</dbReference>
<protein>
    <recommendedName>
        <fullName evidence="5 15">CDP-diacylglycerol--glycerol-3-phosphate 3-phosphatidyltransferase</fullName>
        <ecNumber evidence="4 15">2.7.8.5</ecNumber>
    </recommendedName>
</protein>
<evidence type="ECO:0000256" key="7">
    <source>
        <dbReference type="ARBA" id="ARBA00022679"/>
    </source>
</evidence>
<keyword evidence="12" id="KW-0594">Phospholipid biosynthesis</keyword>
<dbReference type="PROSITE" id="PS00379">
    <property type="entry name" value="CDP_ALCOHOL_P_TRANSF"/>
    <property type="match status" value="1"/>
</dbReference>
<evidence type="ECO:0000256" key="14">
    <source>
        <dbReference type="ARBA" id="ARBA00048586"/>
    </source>
</evidence>
<dbReference type="PANTHER" id="PTHR14269">
    <property type="entry name" value="CDP-DIACYLGLYCEROL--GLYCEROL-3-PHOSPHATE 3-PHOSPHATIDYLTRANSFERASE-RELATED"/>
    <property type="match status" value="1"/>
</dbReference>
<feature type="transmembrane region" description="Helical" evidence="17">
    <location>
        <begin position="78"/>
        <end position="105"/>
    </location>
</feature>
<dbReference type="EMBL" id="NTKD01000045">
    <property type="protein sequence ID" value="PDH37722.1"/>
    <property type="molecule type" value="Genomic_DNA"/>
</dbReference>
<evidence type="ECO:0000256" key="11">
    <source>
        <dbReference type="ARBA" id="ARBA00023136"/>
    </source>
</evidence>
<dbReference type="PIRSF" id="PIRSF000847">
    <property type="entry name" value="Phos_ph_gly_syn"/>
    <property type="match status" value="1"/>
</dbReference>
<gene>
    <name evidence="18" type="primary">pgsA</name>
    <name evidence="18" type="ORF">CNE99_07865</name>
</gene>
<comment type="pathway">
    <text evidence="2">Phospholipid metabolism; phosphatidylglycerol biosynthesis; phosphatidylglycerol from CDP-diacylglycerol: step 1/2.</text>
</comment>
<evidence type="ECO:0000256" key="5">
    <source>
        <dbReference type="ARBA" id="ARBA00014944"/>
    </source>
</evidence>
<dbReference type="Pfam" id="PF01066">
    <property type="entry name" value="CDP-OH_P_transf"/>
    <property type="match status" value="1"/>
</dbReference>
<evidence type="ECO:0000256" key="13">
    <source>
        <dbReference type="ARBA" id="ARBA00023264"/>
    </source>
</evidence>
<dbReference type="Gene3D" id="1.20.120.1760">
    <property type="match status" value="1"/>
</dbReference>
<dbReference type="InterPro" id="IPR048254">
    <property type="entry name" value="CDP_ALCOHOL_P_TRANSF_CS"/>
</dbReference>
<evidence type="ECO:0000256" key="15">
    <source>
        <dbReference type="NCBIfam" id="TIGR00560"/>
    </source>
</evidence>
<evidence type="ECO:0000256" key="4">
    <source>
        <dbReference type="ARBA" id="ARBA00013170"/>
    </source>
</evidence>
<comment type="caution">
    <text evidence="18">The sequence shown here is derived from an EMBL/GenBank/DDBJ whole genome shotgun (WGS) entry which is preliminary data.</text>
</comment>
<evidence type="ECO:0000313" key="19">
    <source>
        <dbReference type="Proteomes" id="UP000219327"/>
    </source>
</evidence>
<dbReference type="InterPro" id="IPR050324">
    <property type="entry name" value="CDP-alcohol_PTase-I"/>
</dbReference>
<evidence type="ECO:0000256" key="8">
    <source>
        <dbReference type="ARBA" id="ARBA00022692"/>
    </source>
</evidence>
<evidence type="ECO:0000256" key="1">
    <source>
        <dbReference type="ARBA" id="ARBA00004141"/>
    </source>
</evidence>
<dbReference type="NCBIfam" id="TIGR00560">
    <property type="entry name" value="pgsA"/>
    <property type="match status" value="1"/>
</dbReference>
<dbReference type="InterPro" id="IPR004570">
    <property type="entry name" value="Phosphatidylglycerol_P_synth"/>
</dbReference>
<evidence type="ECO:0000256" key="17">
    <source>
        <dbReference type="SAM" id="Phobius"/>
    </source>
</evidence>
<evidence type="ECO:0000256" key="3">
    <source>
        <dbReference type="ARBA" id="ARBA00010441"/>
    </source>
</evidence>
<dbReference type="AlphaFoldDB" id="A0A2A5WMP9"/>
<dbReference type="InterPro" id="IPR000462">
    <property type="entry name" value="CDP-OH_P_trans"/>
</dbReference>
<keyword evidence="10" id="KW-0443">Lipid metabolism</keyword>
<dbReference type="GO" id="GO:0046474">
    <property type="term" value="P:glycerophospholipid biosynthetic process"/>
    <property type="evidence" value="ECO:0007669"/>
    <property type="project" value="TreeGrafter"/>
</dbReference>
<dbReference type="InterPro" id="IPR043130">
    <property type="entry name" value="CDP-OH_PTrfase_TM_dom"/>
</dbReference>
<dbReference type="GO" id="GO:0008444">
    <property type="term" value="F:CDP-diacylglycerol-glycerol-3-phosphate 3-phosphatidyltransferase activity"/>
    <property type="evidence" value="ECO:0007669"/>
    <property type="project" value="UniProtKB-UniRule"/>
</dbReference>
<accession>A0A2A5WMP9</accession>
<keyword evidence="8 17" id="KW-0812">Transmembrane</keyword>
<keyword evidence="9 17" id="KW-1133">Transmembrane helix</keyword>
<proteinExistence type="inferred from homology"/>
<keyword evidence="13" id="KW-1208">Phospholipid metabolism</keyword>
<keyword evidence="11 17" id="KW-0472">Membrane</keyword>
<name>A0A2A5WMP9_9GAMM</name>
<evidence type="ECO:0000256" key="16">
    <source>
        <dbReference type="RuleBase" id="RU003750"/>
    </source>
</evidence>
<comment type="subcellular location">
    <subcellularLocation>
        <location evidence="1">Membrane</location>
        <topology evidence="1">Multi-pass membrane protein</topology>
    </subcellularLocation>
</comment>
<evidence type="ECO:0000313" key="18">
    <source>
        <dbReference type="EMBL" id="PDH37722.1"/>
    </source>
</evidence>
<reference evidence="18 19" key="1">
    <citation type="submission" date="2017-08" db="EMBL/GenBank/DDBJ databases">
        <title>Fine stratification of microbial communities through a metagenomic profile of the photic zone.</title>
        <authorList>
            <person name="Haro-Moreno J.M."/>
            <person name="Lopez-Perez M."/>
            <person name="De La Torre J."/>
            <person name="Picazo A."/>
            <person name="Camacho A."/>
            <person name="Rodriguez-Valera F."/>
        </authorList>
    </citation>
    <scope>NUCLEOTIDE SEQUENCE [LARGE SCALE GENOMIC DNA]</scope>
    <source>
        <strain evidence="18">MED-G24</strain>
    </source>
</reference>
<keyword evidence="6" id="KW-0444">Lipid biosynthesis</keyword>